<dbReference type="InterPro" id="IPR047187">
    <property type="entry name" value="SF1_C_Upf1"/>
</dbReference>
<evidence type="ECO:0000313" key="7">
    <source>
        <dbReference type="EMBL" id="KPH64274.1"/>
    </source>
</evidence>
<keyword evidence="5" id="KW-0067">ATP-binding</keyword>
<comment type="caution">
    <text evidence="7">The sequence shown here is derived from an EMBL/GenBank/DDBJ whole genome shotgun (WGS) entry which is preliminary data.</text>
</comment>
<sequence length="1105" mass="125981">MNPFYLSLCGDESESSKLQEKVRDGLKPFRDYLSNSITAFKDKEVTCEWEALAQQQFIIKPKQNIYQVVPLTRIRVINPDKDWHRLNNADLDDDFEVDLDEPVTLGKGKKSQKIKVTDSRVRNSFYEIKIEHSEVITSVVWLGYTITLVPLSLTVRTTDILTVNEESYSIDTCNDLVVDLFGLLNEKKGTAKLDDVTVKFEVIKTFSDSNLPTHAKGEEANWLVISAKKPRYDCAKVEDITGRELKNLTVDSLFDSKGKPLIQSDWEVSLDSNKVTITAQNSNVTKLSHCSLCTHPDLEFDIKEENTKEQWIQLIEPKNNEDSGLSALDYFFSENAIILESNQNNNREAFHVIKSNSENKQLLLAKSKQTKHQSVLPTHKTIKAKVDISQLRKQQDAIAALTSVPHSKQHGLLNLFKDQTSKPWQHIESEPLQEDEWKILTDIRFKGCQEQREFVEKALATPDFAILDGPPGTGKTTSILELIVQLVRQGKKILLTASTHAAINNVLERIDSKQLTNEVFPLRIGDTHNAQGLEHYQFDSLVQSENTSKQILVDSANLICGTTIGIMRLFNDKEVNLPLYEPAFDVMIIDECSKTPFQEFLVPARYAAKHILVGDIRQLSPFTDREQIVANLENLILEPGRKGHASQMLDKNLQTACFLLEVLRGGQKSHQAYSNQLIKTVSPQEATALRAELATRVKVGEEYERILVIDTSNVDKYASNPIHLWDYSLCFIADNCLQKINGFVPADSIWLSDDWHTSDHAFSHQALFSNKQKLNSRGASINGTSEVASHFNKQLKEKSWAEEVCWRLERLYWLRLSHNFDNKTKNYKETIERLLPKSINCEGRVFQLQQVAFPSVLEALSGNGLQKRKQDISHTLNSGFTPVIKKQRHTTLSYQHRMHPDISKFPGRQFYNGESLKNGDAVYTDREWQYQGFKSHATWFDIPKNSKYAQVNQNKNKAEVDKILKELKQFCDWGEGRVNDEGQPYSVAILTFYKGQEAALRNELQKLPGNNKKYSQFQFKGLSIKLATVDYFQGQEADLVFLSMVNNYRDGFLDSPNRLNVAITRARYQLAIVGCHDYFENRDNVRSKSPTTELNNLAKALTKES</sequence>
<proteinExistence type="inferred from homology"/>
<dbReference type="InterPro" id="IPR041677">
    <property type="entry name" value="DNA2/NAM7_AAA_11"/>
</dbReference>
<dbReference type="Gene3D" id="3.40.50.300">
    <property type="entry name" value="P-loop containing nucleotide triphosphate hydrolases"/>
    <property type="match status" value="3"/>
</dbReference>
<dbReference type="GO" id="GO:0016787">
    <property type="term" value="F:hydrolase activity"/>
    <property type="evidence" value="ECO:0007669"/>
    <property type="project" value="UniProtKB-KW"/>
</dbReference>
<keyword evidence="4" id="KW-0347">Helicase</keyword>
<dbReference type="STRING" id="187330.AMS58_03230"/>
<keyword evidence="2" id="KW-0547">Nucleotide-binding</keyword>
<dbReference type="Pfam" id="PF13086">
    <property type="entry name" value="AAA_11"/>
    <property type="match status" value="2"/>
</dbReference>
<evidence type="ECO:0000256" key="4">
    <source>
        <dbReference type="ARBA" id="ARBA00022806"/>
    </source>
</evidence>
<keyword evidence="3" id="KW-0378">Hydrolase</keyword>
<protein>
    <recommendedName>
        <fullName evidence="6">AAA+ ATPase domain-containing protein</fullName>
    </recommendedName>
</protein>
<name>A0A0N1MW01_9GAMM</name>
<evidence type="ECO:0000259" key="6">
    <source>
        <dbReference type="SMART" id="SM00382"/>
    </source>
</evidence>
<comment type="similarity">
    <text evidence="1">Belongs to the DNA2/NAM7 helicase family.</text>
</comment>
<dbReference type="AlphaFoldDB" id="A0A0N1MW01"/>
<dbReference type="PANTHER" id="PTHR43788:SF8">
    <property type="entry name" value="DNA-BINDING PROTEIN SMUBP-2"/>
    <property type="match status" value="1"/>
</dbReference>
<dbReference type="GO" id="GO:0043139">
    <property type="term" value="F:5'-3' DNA helicase activity"/>
    <property type="evidence" value="ECO:0007669"/>
    <property type="project" value="TreeGrafter"/>
</dbReference>
<dbReference type="InterPro" id="IPR041679">
    <property type="entry name" value="DNA2/NAM7-like_C"/>
</dbReference>
<dbReference type="Pfam" id="PF13087">
    <property type="entry name" value="AAA_12"/>
    <property type="match status" value="1"/>
</dbReference>
<dbReference type="PATRIC" id="fig|187330.3.peg.3219"/>
<dbReference type="Proteomes" id="UP000037848">
    <property type="component" value="Unassembled WGS sequence"/>
</dbReference>
<feature type="domain" description="AAA+ ATPase" evidence="6">
    <location>
        <begin position="461"/>
        <end position="617"/>
    </location>
</feature>
<dbReference type="OrthoDB" id="9757917at2"/>
<dbReference type="CDD" id="cd18808">
    <property type="entry name" value="SF1_C_Upf1"/>
    <property type="match status" value="1"/>
</dbReference>
<evidence type="ECO:0000256" key="3">
    <source>
        <dbReference type="ARBA" id="ARBA00022801"/>
    </source>
</evidence>
<evidence type="ECO:0000256" key="2">
    <source>
        <dbReference type="ARBA" id="ARBA00022741"/>
    </source>
</evidence>
<dbReference type="PANTHER" id="PTHR43788">
    <property type="entry name" value="DNA2/NAM7 HELICASE FAMILY MEMBER"/>
    <property type="match status" value="1"/>
</dbReference>
<organism evidence="7 8">
    <name type="scientific">Pseudoalteromonas porphyrae</name>
    <dbReference type="NCBI Taxonomy" id="187330"/>
    <lineage>
        <taxon>Bacteria</taxon>
        <taxon>Pseudomonadati</taxon>
        <taxon>Pseudomonadota</taxon>
        <taxon>Gammaproteobacteria</taxon>
        <taxon>Alteromonadales</taxon>
        <taxon>Pseudoalteromonadaceae</taxon>
        <taxon>Pseudoalteromonas</taxon>
    </lineage>
</organism>
<dbReference type="InterPro" id="IPR050534">
    <property type="entry name" value="Coronavir_polyprotein_1ab"/>
</dbReference>
<accession>A0A0N1MW01</accession>
<dbReference type="GO" id="GO:0005524">
    <property type="term" value="F:ATP binding"/>
    <property type="evidence" value="ECO:0007669"/>
    <property type="project" value="UniProtKB-KW"/>
</dbReference>
<reference evidence="7 8" key="1">
    <citation type="submission" date="2015-08" db="EMBL/GenBank/DDBJ databases">
        <title>Draft Genome Sequence of Pseudoalteromonas porphyrae UCD-SED14.</title>
        <authorList>
            <person name="Coil D.A."/>
            <person name="Jospin G."/>
            <person name="Lee R.D."/>
            <person name="Eisen J.A."/>
        </authorList>
    </citation>
    <scope>NUCLEOTIDE SEQUENCE [LARGE SCALE GENOMIC DNA]</scope>
    <source>
        <strain evidence="7 8">UCD-SED14</strain>
    </source>
</reference>
<gene>
    <name evidence="7" type="ORF">ADS77_06195</name>
</gene>
<evidence type="ECO:0000313" key="8">
    <source>
        <dbReference type="Proteomes" id="UP000037848"/>
    </source>
</evidence>
<evidence type="ECO:0000256" key="5">
    <source>
        <dbReference type="ARBA" id="ARBA00022840"/>
    </source>
</evidence>
<dbReference type="EMBL" id="LHPH01000005">
    <property type="protein sequence ID" value="KPH64274.1"/>
    <property type="molecule type" value="Genomic_DNA"/>
</dbReference>
<dbReference type="SMART" id="SM00382">
    <property type="entry name" value="AAA"/>
    <property type="match status" value="1"/>
</dbReference>
<dbReference type="InterPro" id="IPR027417">
    <property type="entry name" value="P-loop_NTPase"/>
</dbReference>
<keyword evidence="8" id="KW-1185">Reference proteome</keyword>
<dbReference type="InterPro" id="IPR003593">
    <property type="entry name" value="AAA+_ATPase"/>
</dbReference>
<evidence type="ECO:0000256" key="1">
    <source>
        <dbReference type="ARBA" id="ARBA00007913"/>
    </source>
</evidence>
<dbReference type="RefSeq" id="WP_054203588.1">
    <property type="nucleotide sequence ID" value="NZ_LHPH01000005.1"/>
</dbReference>
<dbReference type="SUPFAM" id="SSF52540">
    <property type="entry name" value="P-loop containing nucleoside triphosphate hydrolases"/>
    <property type="match status" value="2"/>
</dbReference>